<dbReference type="SUPFAM" id="SSF69118">
    <property type="entry name" value="AhpD-like"/>
    <property type="match status" value="1"/>
</dbReference>
<name>A0A160FW05_9BURK</name>
<proteinExistence type="predicted"/>
<dbReference type="AlphaFoldDB" id="A0A160FW05"/>
<dbReference type="PANTHER" id="PTHR34846:SF11">
    <property type="entry name" value="4-CARBOXYMUCONOLACTONE DECARBOXYLASE FAMILY PROTEIN (AFU_ORTHOLOGUE AFUA_6G11590)"/>
    <property type="match status" value="1"/>
</dbReference>
<dbReference type="PANTHER" id="PTHR34846">
    <property type="entry name" value="4-CARBOXYMUCONOLACTONE DECARBOXYLASE FAMILY PROTEIN (AFU_ORTHOLOGUE AFUA_6G11590)"/>
    <property type="match status" value="1"/>
</dbReference>
<dbReference type="Gene3D" id="1.20.1290.10">
    <property type="entry name" value="AhpD-like"/>
    <property type="match status" value="1"/>
</dbReference>
<dbReference type="Proteomes" id="UP000076852">
    <property type="component" value="Chromosome 2"/>
</dbReference>
<dbReference type="OrthoDB" id="5987308at2"/>
<dbReference type="STRING" id="1804984.AYM40_29360"/>
<protein>
    <recommendedName>
        <fullName evidence="3">4-carboxymuconolactone decarboxylase</fullName>
    </recommendedName>
</protein>
<dbReference type="EMBL" id="CP014579">
    <property type="protein sequence ID" value="ANB77579.1"/>
    <property type="molecule type" value="Genomic_DNA"/>
</dbReference>
<evidence type="ECO:0000313" key="1">
    <source>
        <dbReference type="EMBL" id="ANB77579.1"/>
    </source>
</evidence>
<evidence type="ECO:0000313" key="2">
    <source>
        <dbReference type="Proteomes" id="UP000076852"/>
    </source>
</evidence>
<dbReference type="InterPro" id="IPR029032">
    <property type="entry name" value="AhpD-like"/>
</dbReference>
<accession>A0A160FW05</accession>
<keyword evidence="2" id="KW-1185">Reference proteome</keyword>
<organism evidence="1 2">
    <name type="scientific">Paraburkholderia phytofirmans OLGA172</name>
    <dbReference type="NCBI Taxonomy" id="1417228"/>
    <lineage>
        <taxon>Bacteria</taxon>
        <taxon>Pseudomonadati</taxon>
        <taxon>Pseudomonadota</taxon>
        <taxon>Betaproteobacteria</taxon>
        <taxon>Burkholderiales</taxon>
        <taxon>Burkholderiaceae</taxon>
        <taxon>Paraburkholderia</taxon>
    </lineage>
</organism>
<sequence>MRLAPIAPQDLTIDQRPLYEDMKSGVNAKYSLFTTMRDDGAMLGPWNAWLHEPEVGAAIWNTTKAMTRFAVIPDRVRQVAILVVGTRFDAGYELYAHGEVARKNGLSDQFISTLVSGNRPEGMTDEEGLAYDVAHVLSAGRRLPEETYRRAVSLFGQRGTNELIYLVGHYCFVSVTLNGFDIPVPQG</sequence>
<dbReference type="KEGG" id="buz:AYM40_29360"/>
<evidence type="ECO:0008006" key="3">
    <source>
        <dbReference type="Google" id="ProtNLM"/>
    </source>
</evidence>
<reference evidence="1 2" key="1">
    <citation type="journal article" date="2016" name="Gene">
        <title>PacBio SMRT assembly of a complex multi-replicon genome reveals chlorocatechol degradative operon in a region of genome plasticity.</title>
        <authorList>
            <person name="Ricker N."/>
            <person name="Shen S.Y."/>
            <person name="Goordial J."/>
            <person name="Jin S."/>
            <person name="Fulthorpe R.R."/>
        </authorList>
    </citation>
    <scope>NUCLEOTIDE SEQUENCE [LARGE SCALE GENOMIC DNA]</scope>
    <source>
        <strain evidence="1 2">OLGA172</strain>
    </source>
</reference>
<gene>
    <name evidence="1" type="ORF">AYM40_29360</name>
</gene>